<gene>
    <name evidence="2" type="ORF">WR25_24491</name>
</gene>
<feature type="signal peptide" evidence="1">
    <location>
        <begin position="1"/>
        <end position="18"/>
    </location>
</feature>
<protein>
    <submittedName>
        <fullName evidence="2">Uncharacterized protein</fullName>
    </submittedName>
</protein>
<evidence type="ECO:0000313" key="2">
    <source>
        <dbReference type="EMBL" id="PAV73445.1"/>
    </source>
</evidence>
<dbReference type="Proteomes" id="UP000218231">
    <property type="component" value="Unassembled WGS sequence"/>
</dbReference>
<evidence type="ECO:0000313" key="3">
    <source>
        <dbReference type="Proteomes" id="UP000218231"/>
    </source>
</evidence>
<keyword evidence="3" id="KW-1185">Reference proteome</keyword>
<dbReference type="EMBL" id="LIAE01008592">
    <property type="protein sequence ID" value="PAV73445.1"/>
    <property type="molecule type" value="Genomic_DNA"/>
</dbReference>
<dbReference type="AlphaFoldDB" id="A0A2A2KHN4"/>
<proteinExistence type="predicted"/>
<reference evidence="2 3" key="1">
    <citation type="journal article" date="2017" name="Curr. Biol.">
        <title>Genome architecture and evolution of a unichromosomal asexual nematode.</title>
        <authorList>
            <person name="Fradin H."/>
            <person name="Zegar C."/>
            <person name="Gutwein M."/>
            <person name="Lucas J."/>
            <person name="Kovtun M."/>
            <person name="Corcoran D."/>
            <person name="Baugh L.R."/>
            <person name="Kiontke K."/>
            <person name="Gunsalus K."/>
            <person name="Fitch D.H."/>
            <person name="Piano F."/>
        </authorList>
    </citation>
    <scope>NUCLEOTIDE SEQUENCE [LARGE SCALE GENOMIC DNA]</scope>
    <source>
        <strain evidence="2">PF1309</strain>
    </source>
</reference>
<accession>A0A2A2KHN4</accession>
<comment type="caution">
    <text evidence="2">The sequence shown here is derived from an EMBL/GenBank/DDBJ whole genome shotgun (WGS) entry which is preliminary data.</text>
</comment>
<keyword evidence="1" id="KW-0732">Signal</keyword>
<sequence>MAGLALAVADTVLAQVVAQALQALRRVVGANEEAQGLGMPFGDHLCGDGATEKTCGTGQQNTLLGWTREDPSITDDIDPLTRSRLQRHRAGEAAERRQQGQVLADQETRQAHLLAATAAQAVRRMHMARQYMPLRVRAGLVVQGERAERQRLGHHLDAQPGRRITGMPVMVATHQSDGQRRMAGAPLGKGRQGLRGPAFGAVQEVAEKYQVLAGKALQQGIQALQVAGGGATGHRLAQCPVAGGLAQMQVGDQQGPPL</sequence>
<evidence type="ECO:0000256" key="1">
    <source>
        <dbReference type="SAM" id="SignalP"/>
    </source>
</evidence>
<feature type="chain" id="PRO_5013399183" evidence="1">
    <location>
        <begin position="19"/>
        <end position="258"/>
    </location>
</feature>
<organism evidence="2 3">
    <name type="scientific">Diploscapter pachys</name>
    <dbReference type="NCBI Taxonomy" id="2018661"/>
    <lineage>
        <taxon>Eukaryota</taxon>
        <taxon>Metazoa</taxon>
        <taxon>Ecdysozoa</taxon>
        <taxon>Nematoda</taxon>
        <taxon>Chromadorea</taxon>
        <taxon>Rhabditida</taxon>
        <taxon>Rhabditina</taxon>
        <taxon>Rhabditomorpha</taxon>
        <taxon>Rhabditoidea</taxon>
        <taxon>Rhabditidae</taxon>
        <taxon>Diploscapter</taxon>
    </lineage>
</organism>
<name>A0A2A2KHN4_9BILA</name>